<dbReference type="InterPro" id="IPR008927">
    <property type="entry name" value="6-PGluconate_DH-like_C_sf"/>
</dbReference>
<dbReference type="PROSITE" id="PS00098">
    <property type="entry name" value="THIOLASE_1"/>
    <property type="match status" value="1"/>
</dbReference>
<dbReference type="InterPro" id="IPR020616">
    <property type="entry name" value="Thiolase_N"/>
</dbReference>
<dbReference type="InterPro" id="IPR020610">
    <property type="entry name" value="Thiolase_AS"/>
</dbReference>
<dbReference type="InterPro" id="IPR036291">
    <property type="entry name" value="NAD(P)-bd_dom_sf"/>
</dbReference>
<dbReference type="InterPro" id="IPR050215">
    <property type="entry name" value="Thiolase-like_sf_Thiolase"/>
</dbReference>
<dbReference type="Pfam" id="PF00108">
    <property type="entry name" value="Thiolase_N"/>
    <property type="match status" value="1"/>
</dbReference>
<evidence type="ECO:0000259" key="14">
    <source>
        <dbReference type="Pfam" id="PF02737"/>
    </source>
</evidence>
<dbReference type="InterPro" id="IPR002155">
    <property type="entry name" value="Thiolase"/>
</dbReference>
<dbReference type="Gene3D" id="3.40.47.10">
    <property type="match status" value="1"/>
</dbReference>
<keyword evidence="6" id="KW-0809">Transit peptide</keyword>
<evidence type="ECO:0000256" key="6">
    <source>
        <dbReference type="ARBA" id="ARBA00022946"/>
    </source>
</evidence>
<dbReference type="Gene3D" id="1.10.1040.50">
    <property type="match status" value="1"/>
</dbReference>
<feature type="domain" description="Thiolase C-terminal" evidence="15">
    <location>
        <begin position="610"/>
        <end position="730"/>
    </location>
</feature>
<proteinExistence type="inferred from homology"/>
<comment type="similarity">
    <text evidence="3">Belongs to the thiolase-like superfamily. Thiolase family.</text>
</comment>
<comment type="subcellular location">
    <subcellularLocation>
        <location evidence="1">Peroxisome</location>
    </subcellularLocation>
</comment>
<dbReference type="Pfam" id="PF00725">
    <property type="entry name" value="3HCDH"/>
    <property type="match status" value="1"/>
</dbReference>
<evidence type="ECO:0000256" key="10">
    <source>
        <dbReference type="ARBA" id="ARBA00023315"/>
    </source>
</evidence>
<dbReference type="GO" id="GO:0070403">
    <property type="term" value="F:NAD+ binding"/>
    <property type="evidence" value="ECO:0007669"/>
    <property type="project" value="InterPro"/>
</dbReference>
<dbReference type="EMBL" id="HBGH01007633">
    <property type="protein sequence ID" value="CAD9232088.1"/>
    <property type="molecule type" value="Transcribed_RNA"/>
</dbReference>
<dbReference type="EC" id="2.3.1.16" evidence="11"/>
<evidence type="ECO:0000256" key="3">
    <source>
        <dbReference type="ARBA" id="ARBA00010982"/>
    </source>
</evidence>
<evidence type="ECO:0000256" key="4">
    <source>
        <dbReference type="ARBA" id="ARBA00022679"/>
    </source>
</evidence>
<feature type="domain" description="3-hydroxyacyl-CoA dehydrogenase NAD binding" evidence="14">
    <location>
        <begin position="1"/>
        <end position="102"/>
    </location>
</feature>
<dbReference type="SUPFAM" id="SSF51735">
    <property type="entry name" value="NAD(P)-binding Rossmann-fold domains"/>
    <property type="match status" value="1"/>
</dbReference>
<dbReference type="GO" id="GO:0005777">
    <property type="term" value="C:peroxisome"/>
    <property type="evidence" value="ECO:0007669"/>
    <property type="project" value="UniProtKB-SubCell"/>
</dbReference>
<reference evidence="16" key="1">
    <citation type="submission" date="2021-01" db="EMBL/GenBank/DDBJ databases">
        <authorList>
            <person name="Corre E."/>
            <person name="Pelletier E."/>
            <person name="Niang G."/>
            <person name="Scheremetjew M."/>
            <person name="Finn R."/>
            <person name="Kale V."/>
            <person name="Holt S."/>
            <person name="Cochrane G."/>
            <person name="Meng A."/>
            <person name="Brown T."/>
            <person name="Cohen L."/>
        </authorList>
    </citation>
    <scope>NUCLEOTIDE SEQUENCE</scope>
    <source>
        <strain evidence="16">SAG 36.94</strain>
    </source>
</reference>
<dbReference type="Pfam" id="PF02737">
    <property type="entry name" value="3HCDH_N"/>
    <property type="match status" value="1"/>
</dbReference>
<dbReference type="InterPro" id="IPR020613">
    <property type="entry name" value="Thiolase_CS"/>
</dbReference>
<dbReference type="FunFam" id="3.40.47.10:FF:000010">
    <property type="entry name" value="Acetyl-CoA acetyltransferase (Thiolase)"/>
    <property type="match status" value="1"/>
</dbReference>
<keyword evidence="10" id="KW-0012">Acyltransferase</keyword>
<feature type="domain" description="Thiolase N-terminal" evidence="12">
    <location>
        <begin position="342"/>
        <end position="601"/>
    </location>
</feature>
<evidence type="ECO:0000259" key="15">
    <source>
        <dbReference type="Pfam" id="PF02803"/>
    </source>
</evidence>
<dbReference type="Gene3D" id="3.40.50.720">
    <property type="entry name" value="NAD(P)-binding Rossmann-like Domain"/>
    <property type="match status" value="1"/>
</dbReference>
<evidence type="ECO:0000256" key="7">
    <source>
        <dbReference type="ARBA" id="ARBA00023002"/>
    </source>
</evidence>
<evidence type="ECO:0000256" key="5">
    <source>
        <dbReference type="ARBA" id="ARBA00022832"/>
    </source>
</evidence>
<dbReference type="InterPro" id="IPR020615">
    <property type="entry name" value="Thiolase_acyl_enz_int_AS"/>
</dbReference>
<evidence type="ECO:0000313" key="16">
    <source>
        <dbReference type="EMBL" id="CAD9232088.1"/>
    </source>
</evidence>
<dbReference type="AlphaFoldDB" id="A0A7S1TEJ8"/>
<name>A0A7S1TEJ8_9RHOD</name>
<keyword evidence="7" id="KW-0560">Oxidoreductase</keyword>
<dbReference type="GO" id="GO:0003988">
    <property type="term" value="F:acetyl-CoA C-acyltransferase activity"/>
    <property type="evidence" value="ECO:0007669"/>
    <property type="project" value="UniProtKB-EC"/>
</dbReference>
<dbReference type="InterPro" id="IPR016039">
    <property type="entry name" value="Thiolase-like"/>
</dbReference>
<dbReference type="GO" id="GO:0006635">
    <property type="term" value="P:fatty acid beta-oxidation"/>
    <property type="evidence" value="ECO:0007669"/>
    <property type="project" value="TreeGrafter"/>
</dbReference>
<dbReference type="InterPro" id="IPR006108">
    <property type="entry name" value="3HC_DH_C"/>
</dbReference>
<accession>A0A7S1TEJ8</accession>
<evidence type="ECO:0000259" key="12">
    <source>
        <dbReference type="Pfam" id="PF00108"/>
    </source>
</evidence>
<dbReference type="PANTHER" id="PTHR43853:SF8">
    <property type="entry name" value="3-KETOACYL-COA THIOLASE, PEROXISOMAL"/>
    <property type="match status" value="1"/>
</dbReference>
<dbReference type="Pfam" id="PF02803">
    <property type="entry name" value="Thiolase_C"/>
    <property type="match status" value="1"/>
</dbReference>
<dbReference type="GO" id="GO:0010124">
    <property type="term" value="P:phenylacetate catabolic process"/>
    <property type="evidence" value="ECO:0007669"/>
    <property type="project" value="TreeGrafter"/>
</dbReference>
<gene>
    <name evidence="16" type="ORF">CCAE0312_LOCUS4169</name>
</gene>
<feature type="domain" description="3-hydroxyacyl-CoA dehydrogenase C-terminal" evidence="13">
    <location>
        <begin position="105"/>
        <end position="199"/>
    </location>
</feature>
<organism evidence="16">
    <name type="scientific">Compsopogon caeruleus</name>
    <dbReference type="NCBI Taxonomy" id="31354"/>
    <lineage>
        <taxon>Eukaryota</taxon>
        <taxon>Rhodophyta</taxon>
        <taxon>Compsopogonophyceae</taxon>
        <taxon>Compsopogonales</taxon>
        <taxon>Compsopogonaceae</taxon>
        <taxon>Compsopogon</taxon>
    </lineage>
</organism>
<dbReference type="InterPro" id="IPR020617">
    <property type="entry name" value="Thiolase_C"/>
</dbReference>
<keyword evidence="4" id="KW-0808">Transferase</keyword>
<evidence type="ECO:0000256" key="8">
    <source>
        <dbReference type="ARBA" id="ARBA00023098"/>
    </source>
</evidence>
<keyword evidence="9" id="KW-0576">Peroxisome</keyword>
<dbReference type="NCBIfam" id="TIGR01930">
    <property type="entry name" value="AcCoA-C-Actrans"/>
    <property type="match status" value="1"/>
</dbReference>
<keyword evidence="5" id="KW-0276">Fatty acid metabolism</keyword>
<dbReference type="PROSITE" id="PS00737">
    <property type="entry name" value="THIOLASE_2"/>
    <property type="match status" value="1"/>
</dbReference>
<protein>
    <recommendedName>
        <fullName evidence="11">acetyl-CoA C-acyltransferase</fullName>
        <ecNumber evidence="11">2.3.1.16</ecNumber>
    </recommendedName>
</protein>
<dbReference type="SUPFAM" id="SSF48179">
    <property type="entry name" value="6-phosphogluconate dehydrogenase C-terminal domain-like"/>
    <property type="match status" value="2"/>
</dbReference>
<evidence type="ECO:0000256" key="1">
    <source>
        <dbReference type="ARBA" id="ARBA00004275"/>
    </source>
</evidence>
<comment type="pathway">
    <text evidence="2">Lipid metabolism.</text>
</comment>
<dbReference type="CDD" id="cd00751">
    <property type="entry name" value="thiolase"/>
    <property type="match status" value="1"/>
</dbReference>
<dbReference type="InterPro" id="IPR006176">
    <property type="entry name" value="3-OHacyl-CoA_DH_NAD-bd"/>
</dbReference>
<dbReference type="PANTHER" id="PTHR43853">
    <property type="entry name" value="3-KETOACYL-COA THIOLASE, PEROXISOMAL"/>
    <property type="match status" value="1"/>
</dbReference>
<evidence type="ECO:0000256" key="11">
    <source>
        <dbReference type="ARBA" id="ARBA00024073"/>
    </source>
</evidence>
<dbReference type="PROSITE" id="PS00099">
    <property type="entry name" value="THIOLASE_3"/>
    <property type="match status" value="1"/>
</dbReference>
<sequence>MVIEAALENVKVKQDLFESLASCTSPHCILATNTSTINIDLIAGKVPDAHQAGRIIGVHFFSPAHKMPLLEIIRTTSTSARTIRTTLAFAKKIRKIPVIVGNCAGFAVNRVYFPQSQVATLLVDRLGLHPYQIDDACENFGLPMGPFRLMDMVGLDIGHAVGQVFGMAFPERVYPSNLVQSLLEAGHKGQKTGQGFYRYIEGSRAPIRDSSVLDKFLPPNLQGGQGNTKFLNSDIIEMTLLPCYNEASRIFHEGIVEKTSDIDIATIFGMAFPEYYGGLVYWGDSFCGGPARVCQRLQHFYELSGHHPIFKPSFALTRAAQQSCLLRNLRKPHRDTGGKDDIVVVSALRTAVGRAGRGGFKNTAAEDILAPVLEATLKQTGICPREVDDIVVGTVLGRGDSSVVQLRVANFLVGGLETNPVKTVNRLCSSGLQAIADAANAIAMGNYDIAVAGGMESMSENAFSNNTLKMNPKAKGNVGACNSYLSMGETSENVAAAFNISRLEQDILAVASHSRAGVAMLAGRQRNEIVPVVTKVLVKNKETGEQYEKQVVVNRDEGIRLGVSVQSLGRLKPVFRENGSTTAGNASQVSDGAALVTLMKREEARRRGLRPLGTLRSFAVAGVDPRVMGIGPVYAIPKALQKAGLTVDDMDLIELNEAFGSQATYCIETLRLNRDIVNVNGGAIAIGHPLGMTGARCTVSILHELARRGGRYGLVSMCVGTGMGAAAVYEVNEDSPAPKL</sequence>
<dbReference type="GO" id="GO:0016616">
    <property type="term" value="F:oxidoreductase activity, acting on the CH-OH group of donors, NAD or NADP as acceptor"/>
    <property type="evidence" value="ECO:0007669"/>
    <property type="project" value="InterPro"/>
</dbReference>
<evidence type="ECO:0000256" key="2">
    <source>
        <dbReference type="ARBA" id="ARBA00005189"/>
    </source>
</evidence>
<keyword evidence="8" id="KW-0443">Lipid metabolism</keyword>
<evidence type="ECO:0000256" key="9">
    <source>
        <dbReference type="ARBA" id="ARBA00023140"/>
    </source>
</evidence>
<dbReference type="SUPFAM" id="SSF53901">
    <property type="entry name" value="Thiolase-like"/>
    <property type="match status" value="2"/>
</dbReference>
<evidence type="ECO:0000259" key="13">
    <source>
        <dbReference type="Pfam" id="PF00725"/>
    </source>
</evidence>